<dbReference type="InterPro" id="IPR006553">
    <property type="entry name" value="Leu-rich_rpt_Cys-con_subtyp"/>
</dbReference>
<dbReference type="PANTHER" id="PTHR13382">
    <property type="entry name" value="MITOCHONDRIAL ATP SYNTHASE COUPLING FACTOR B"/>
    <property type="match status" value="1"/>
</dbReference>
<dbReference type="PANTHER" id="PTHR13382:SF69">
    <property type="entry name" value="FI18408P1"/>
    <property type="match status" value="1"/>
</dbReference>
<dbReference type="SMART" id="SM00367">
    <property type="entry name" value="LRR_CC"/>
    <property type="match status" value="3"/>
</dbReference>
<sequence>MRSGTAEAKSEPAGRSLSAWPQGSRWLSSAWTRRPLCSALLSSQMPKRKGVASLSSLCLGSVAQHMQGVWVKDYSENYLDEYHFRYIMGPFNELAGCLVQDLLKQLGESRRLTRAALHLLLVPHLRELSLRACPSLVSNAIAQLVATRCNNLCSLDLHGCSRVSAAALTDLLEGLPLLTGLDLAETQADIRVLSAVGSCCRRLRQLDISGCRRVTPEALLHLAYDPTAHVPCCPALRVLLASGIEPQGRAPDLVGALAFLLLALPSLEVLASSCVMEALCLIHTQCFQDPRATAPPGFPSLKELAQHRQGGQTGGRDAWLTLPLKRVDEVEEPFLTTLCAVCPEAEEVTVALNDGPSACWDSLAWGRLSCLVLHCTGPRGRGLAETVPLVRSLGPRLRSLTLHGFTYDDELSLSALLDSCPSLHTFSTHLCTPAEPPWTPDGDAELHDWAPNLVHHSFPQLQHFSLALSSTQGPLPGQHMAAVLQAPGPVLCHLQELSLAESQVSSSTVRLLLTSDGPLRTLNLVGCRDIHRRDYDQFIRTVQEQQLQLDITWQ</sequence>
<evidence type="ECO:0000313" key="4">
    <source>
        <dbReference type="EMBL" id="KYO43090.1"/>
    </source>
</evidence>
<dbReference type="AlphaFoldDB" id="A0A151P2D2"/>
<keyword evidence="5" id="KW-1185">Reference proteome</keyword>
<protein>
    <recommendedName>
        <fullName evidence="3">F-box/LRR-repeat protein 15-like leucin rich repeat domain-containing protein</fullName>
    </recommendedName>
</protein>
<evidence type="ECO:0000256" key="2">
    <source>
        <dbReference type="SAM" id="MobiDB-lite"/>
    </source>
</evidence>
<evidence type="ECO:0000259" key="3">
    <source>
        <dbReference type="Pfam" id="PF25372"/>
    </source>
</evidence>
<dbReference type="Proteomes" id="UP000050525">
    <property type="component" value="Unassembled WGS sequence"/>
</dbReference>
<dbReference type="InterPro" id="IPR032675">
    <property type="entry name" value="LRR_dom_sf"/>
</dbReference>
<dbReference type="EMBL" id="AKHW03001223">
    <property type="protein sequence ID" value="KYO43090.1"/>
    <property type="molecule type" value="Genomic_DNA"/>
</dbReference>
<name>A0A151P2D2_ALLMI</name>
<dbReference type="STRING" id="8496.A0A151P2D2"/>
<dbReference type="Gene3D" id="3.80.10.10">
    <property type="entry name" value="Ribonuclease Inhibitor"/>
    <property type="match status" value="2"/>
</dbReference>
<feature type="region of interest" description="Disordered" evidence="2">
    <location>
        <begin position="1"/>
        <end position="20"/>
    </location>
</feature>
<dbReference type="InterPro" id="IPR050648">
    <property type="entry name" value="F-box_LRR-repeat"/>
</dbReference>
<proteinExistence type="predicted"/>
<feature type="domain" description="F-box/LRR-repeat protein 15-like leucin rich repeat" evidence="3">
    <location>
        <begin position="123"/>
        <end position="222"/>
    </location>
</feature>
<keyword evidence="1" id="KW-0833">Ubl conjugation pathway</keyword>
<evidence type="ECO:0000256" key="1">
    <source>
        <dbReference type="ARBA" id="ARBA00022786"/>
    </source>
</evidence>
<reference evidence="4 5" key="1">
    <citation type="journal article" date="2012" name="Genome Biol.">
        <title>Sequencing three crocodilian genomes to illuminate the evolution of archosaurs and amniotes.</title>
        <authorList>
            <person name="St John J.A."/>
            <person name="Braun E.L."/>
            <person name="Isberg S.R."/>
            <person name="Miles L.G."/>
            <person name="Chong A.Y."/>
            <person name="Gongora J."/>
            <person name="Dalzell P."/>
            <person name="Moran C."/>
            <person name="Bed'hom B."/>
            <person name="Abzhanov A."/>
            <person name="Burgess S.C."/>
            <person name="Cooksey A.M."/>
            <person name="Castoe T.A."/>
            <person name="Crawford N.G."/>
            <person name="Densmore L.D."/>
            <person name="Drew J.C."/>
            <person name="Edwards S.V."/>
            <person name="Faircloth B.C."/>
            <person name="Fujita M.K."/>
            <person name="Greenwold M.J."/>
            <person name="Hoffmann F.G."/>
            <person name="Howard J.M."/>
            <person name="Iguchi T."/>
            <person name="Janes D.E."/>
            <person name="Khan S.Y."/>
            <person name="Kohno S."/>
            <person name="de Koning A.J."/>
            <person name="Lance S.L."/>
            <person name="McCarthy F.M."/>
            <person name="McCormack J.E."/>
            <person name="Merchant M.E."/>
            <person name="Peterson D.G."/>
            <person name="Pollock D.D."/>
            <person name="Pourmand N."/>
            <person name="Raney B.J."/>
            <person name="Roessler K.A."/>
            <person name="Sanford J.R."/>
            <person name="Sawyer R.H."/>
            <person name="Schmidt C.J."/>
            <person name="Triplett E.W."/>
            <person name="Tuberville T.D."/>
            <person name="Venegas-Anaya M."/>
            <person name="Howard J.T."/>
            <person name="Jarvis E.D."/>
            <person name="Guillette L.J.Jr."/>
            <person name="Glenn T.C."/>
            <person name="Green R.E."/>
            <person name="Ray D.A."/>
        </authorList>
    </citation>
    <scope>NUCLEOTIDE SEQUENCE [LARGE SCALE GENOMIC DNA]</scope>
    <source>
        <strain evidence="4">KSC_2009_1</strain>
    </source>
</reference>
<dbReference type="InterPro" id="IPR013101">
    <property type="entry name" value="LRR_PRU1-like"/>
</dbReference>
<dbReference type="SUPFAM" id="SSF52047">
    <property type="entry name" value="RNI-like"/>
    <property type="match status" value="2"/>
</dbReference>
<evidence type="ECO:0000313" key="5">
    <source>
        <dbReference type="Proteomes" id="UP000050525"/>
    </source>
</evidence>
<accession>A0A151P2D2</accession>
<dbReference type="InterPro" id="IPR057207">
    <property type="entry name" value="FBXL15_LRR"/>
</dbReference>
<comment type="caution">
    <text evidence="4">The sequence shown here is derived from an EMBL/GenBank/DDBJ whole genome shotgun (WGS) entry which is preliminary data.</text>
</comment>
<dbReference type="Pfam" id="PF25372">
    <property type="entry name" value="DUF7885"/>
    <property type="match status" value="1"/>
</dbReference>
<organism evidence="4 5">
    <name type="scientific">Alligator mississippiensis</name>
    <name type="common">American alligator</name>
    <dbReference type="NCBI Taxonomy" id="8496"/>
    <lineage>
        <taxon>Eukaryota</taxon>
        <taxon>Metazoa</taxon>
        <taxon>Chordata</taxon>
        <taxon>Craniata</taxon>
        <taxon>Vertebrata</taxon>
        <taxon>Euteleostomi</taxon>
        <taxon>Archelosauria</taxon>
        <taxon>Archosauria</taxon>
        <taxon>Crocodylia</taxon>
        <taxon>Alligatoridae</taxon>
        <taxon>Alligatorinae</taxon>
        <taxon>Alligator</taxon>
    </lineage>
</organism>
<gene>
    <name evidence="4" type="ORF">Y1Q_0023917</name>
</gene>
<dbReference type="Pfam" id="PF07723">
    <property type="entry name" value="LRR_2"/>
    <property type="match status" value="1"/>
</dbReference>
<dbReference type="GO" id="GO:0005737">
    <property type="term" value="C:cytoplasm"/>
    <property type="evidence" value="ECO:0007669"/>
    <property type="project" value="TreeGrafter"/>
</dbReference>